<accession>A0A1G8BA64</accession>
<dbReference type="EMBL" id="FNDN01000001">
    <property type="protein sequence ID" value="SDH30129.1"/>
    <property type="molecule type" value="Genomic_DNA"/>
</dbReference>
<dbReference type="GO" id="GO:0016491">
    <property type="term" value="F:oxidoreductase activity"/>
    <property type="evidence" value="ECO:0007669"/>
    <property type="project" value="UniProtKB-KW"/>
</dbReference>
<dbReference type="InterPro" id="IPR051122">
    <property type="entry name" value="SDR_DHRS6-like"/>
</dbReference>
<dbReference type="Proteomes" id="UP000183263">
    <property type="component" value="Unassembled WGS sequence"/>
</dbReference>
<keyword evidence="2" id="KW-0560">Oxidoreductase</keyword>
<dbReference type="PRINTS" id="PR00080">
    <property type="entry name" value="SDRFAMILY"/>
</dbReference>
<dbReference type="Gene3D" id="3.40.50.720">
    <property type="entry name" value="NAD(P)-binding Rossmann-like Domain"/>
    <property type="match status" value="1"/>
</dbReference>
<dbReference type="PRINTS" id="PR00081">
    <property type="entry name" value="GDHRDH"/>
</dbReference>
<dbReference type="NCBIfam" id="NF005468">
    <property type="entry name" value="PRK07062.1"/>
    <property type="match status" value="1"/>
</dbReference>
<keyword evidence="4" id="KW-1185">Reference proteome</keyword>
<evidence type="ECO:0000313" key="3">
    <source>
        <dbReference type="EMBL" id="SDH30129.1"/>
    </source>
</evidence>
<proteinExistence type="inferred from homology"/>
<dbReference type="PANTHER" id="PTHR43477:SF1">
    <property type="entry name" value="DIHYDROANTICAPSIN 7-DEHYDROGENASE"/>
    <property type="match status" value="1"/>
</dbReference>
<comment type="similarity">
    <text evidence="1">Belongs to the short-chain dehydrogenases/reductases (SDR) family.</text>
</comment>
<reference evidence="3 4" key="1">
    <citation type="submission" date="2016-10" db="EMBL/GenBank/DDBJ databases">
        <authorList>
            <person name="de Groot N.N."/>
        </authorList>
    </citation>
    <scope>NUCLEOTIDE SEQUENCE [LARGE SCALE GENOMIC DNA]</scope>
    <source>
        <strain evidence="3 4">DSM 44892</strain>
    </source>
</reference>
<dbReference type="RefSeq" id="WP_072736232.1">
    <property type="nucleotide sequence ID" value="NZ_CP048813.1"/>
</dbReference>
<dbReference type="PANTHER" id="PTHR43477">
    <property type="entry name" value="DIHYDROANTICAPSIN 7-DEHYDROGENASE"/>
    <property type="match status" value="1"/>
</dbReference>
<protein>
    <submittedName>
        <fullName evidence="3">NAD(P)-dependent dehydrogenase, short-chain alcohol dehydrogenase family</fullName>
    </submittedName>
</protein>
<dbReference type="FunFam" id="3.40.50.720:FF:000084">
    <property type="entry name" value="Short-chain dehydrogenase reductase"/>
    <property type="match status" value="1"/>
</dbReference>
<dbReference type="Pfam" id="PF13561">
    <property type="entry name" value="adh_short_C2"/>
    <property type="match status" value="1"/>
</dbReference>
<organism evidence="3 4">
    <name type="scientific">Rhodococcus triatomae</name>
    <dbReference type="NCBI Taxonomy" id="300028"/>
    <lineage>
        <taxon>Bacteria</taxon>
        <taxon>Bacillati</taxon>
        <taxon>Actinomycetota</taxon>
        <taxon>Actinomycetes</taxon>
        <taxon>Mycobacteriales</taxon>
        <taxon>Nocardiaceae</taxon>
        <taxon>Rhodococcus</taxon>
    </lineage>
</organism>
<evidence type="ECO:0000313" key="4">
    <source>
        <dbReference type="Proteomes" id="UP000183263"/>
    </source>
</evidence>
<dbReference type="SUPFAM" id="SSF51735">
    <property type="entry name" value="NAD(P)-binding Rossmann-fold domains"/>
    <property type="match status" value="1"/>
</dbReference>
<gene>
    <name evidence="3" type="ORF">SAMN05444695_101754</name>
</gene>
<sequence length="262" mass="27710">MDLRLRDRTVVVTGASSGIGLATTRQLVGEGVRVAACARDLDRLRAAVGAIEGTDPDRVHLGTCDVTDREDVESFVGGVVGRFGGIDGLVCNAGRSLMAPLSETTDEQIREEFDLKIFGSWNVVRAARKALAQSDAGSVVNVNAILSRQPEPRLAVTSAARAALLNLTHSMAEDLAHDGTRVNSVLLGLIDTGQWRRRFEESGTALDYDAWSAEIAADRGIALGRFGTADEVAFHIVTLLSPLSGYTTGTSVDVGGGVGRYV</sequence>
<dbReference type="InterPro" id="IPR002347">
    <property type="entry name" value="SDR_fam"/>
</dbReference>
<name>A0A1G8BA64_9NOCA</name>
<dbReference type="OrthoDB" id="3676637at2"/>
<dbReference type="AlphaFoldDB" id="A0A1G8BA64"/>
<evidence type="ECO:0000256" key="1">
    <source>
        <dbReference type="ARBA" id="ARBA00006484"/>
    </source>
</evidence>
<evidence type="ECO:0000256" key="2">
    <source>
        <dbReference type="ARBA" id="ARBA00023002"/>
    </source>
</evidence>
<dbReference type="InterPro" id="IPR036291">
    <property type="entry name" value="NAD(P)-bd_dom_sf"/>
</dbReference>